<dbReference type="HOGENOM" id="CLU_3218752_0_0_3"/>
<dbReference type="AlphaFoldDB" id="F4Y0G5"/>
<gene>
    <name evidence="1" type="ORF">LYNGBM3L_61800</name>
</gene>
<protein>
    <submittedName>
        <fullName evidence="1">Uncharacterized protein</fullName>
    </submittedName>
</protein>
<sequence length="44" mass="5218">MTEKMLNQLLSYQQHLQLYLNHKQILTFKVLLVSLLPAHKQVTL</sequence>
<reference evidence="2" key="1">
    <citation type="journal article" date="2011" name="Proc. Natl. Acad. Sci. U.S.A.">
        <title>Genomic insights into the physiology and ecology of the marine filamentous cyanobacterium Lyngbya majuscula.</title>
        <authorList>
            <person name="Jones A.C."/>
            <person name="Monroe E.A."/>
            <person name="Podell S."/>
            <person name="Hess W.R."/>
            <person name="Klages S."/>
            <person name="Esquenazi E."/>
            <person name="Niessen S."/>
            <person name="Hoover H."/>
            <person name="Rothmann M."/>
            <person name="Lasken R.S."/>
            <person name="Yates J.R.III."/>
            <person name="Reinhardt R."/>
            <person name="Kube M."/>
            <person name="Burkart M.D."/>
            <person name="Allen E.E."/>
            <person name="Dorrestein P.C."/>
            <person name="Gerwick W.H."/>
            <person name="Gerwick L."/>
        </authorList>
    </citation>
    <scope>NUCLEOTIDE SEQUENCE [LARGE SCALE GENOMIC DNA]</scope>
    <source>
        <strain evidence="2">3L</strain>
    </source>
</reference>
<dbReference type="EMBL" id="GL890968">
    <property type="protein sequence ID" value="EGJ29589.1"/>
    <property type="molecule type" value="Genomic_DNA"/>
</dbReference>
<evidence type="ECO:0000313" key="1">
    <source>
        <dbReference type="EMBL" id="EGJ29589.1"/>
    </source>
</evidence>
<proteinExistence type="predicted"/>
<evidence type="ECO:0000313" key="2">
    <source>
        <dbReference type="Proteomes" id="UP000003959"/>
    </source>
</evidence>
<organism evidence="1 2">
    <name type="scientific">Moorena producens 3L</name>
    <dbReference type="NCBI Taxonomy" id="489825"/>
    <lineage>
        <taxon>Bacteria</taxon>
        <taxon>Bacillati</taxon>
        <taxon>Cyanobacteriota</taxon>
        <taxon>Cyanophyceae</taxon>
        <taxon>Coleofasciculales</taxon>
        <taxon>Coleofasciculaceae</taxon>
        <taxon>Moorena</taxon>
    </lineage>
</organism>
<dbReference type="Proteomes" id="UP000003959">
    <property type="component" value="Unassembled WGS sequence"/>
</dbReference>
<accession>F4Y0G5</accession>
<name>F4Y0G5_9CYAN</name>
<keyword evidence="2" id="KW-1185">Reference proteome</keyword>